<dbReference type="PANTHER" id="PTHR42679">
    <property type="entry name" value="S-METHYL-5'-THIOADENOSINE PHOSPHORYLASE"/>
    <property type="match status" value="1"/>
</dbReference>
<dbReference type="GO" id="GO:0005737">
    <property type="term" value="C:cytoplasm"/>
    <property type="evidence" value="ECO:0007669"/>
    <property type="project" value="UniProtKB-SubCell"/>
</dbReference>
<comment type="miscellaneous">
    <text evidence="4">Although this enzyme belongs to the family of MTA phosphorylases based on sequence homology, it lacks several conserved amino acids in the substrate binding pocket that confer specificity towards MTA.</text>
</comment>
<gene>
    <name evidence="6" type="ORF">HHI36_000996</name>
</gene>
<dbReference type="GO" id="GO:0006166">
    <property type="term" value="P:purine ribonucleoside salvage"/>
    <property type="evidence" value="ECO:0007669"/>
    <property type="project" value="UniProtKB-UniRule"/>
</dbReference>
<dbReference type="CDD" id="cd09010">
    <property type="entry name" value="MTAP_SsMTAPII_like_MTIP"/>
    <property type="match status" value="1"/>
</dbReference>
<keyword evidence="4" id="KW-0963">Cytoplasm</keyword>
<dbReference type="SUPFAM" id="SSF53167">
    <property type="entry name" value="Purine and uridine phosphorylases"/>
    <property type="match status" value="1"/>
</dbReference>
<dbReference type="GO" id="GO:0004731">
    <property type="term" value="F:purine-nucleoside phosphorylase activity"/>
    <property type="evidence" value="ECO:0007669"/>
    <property type="project" value="UniProtKB-EC"/>
</dbReference>
<dbReference type="NCBIfam" id="TIGR01694">
    <property type="entry name" value="MTAP"/>
    <property type="match status" value="1"/>
</dbReference>
<evidence type="ECO:0000313" key="6">
    <source>
        <dbReference type="EMBL" id="KAL3286491.1"/>
    </source>
</evidence>
<dbReference type="PROSITE" id="PS01240">
    <property type="entry name" value="PNP_MTAP_2"/>
    <property type="match status" value="1"/>
</dbReference>
<comment type="subcellular location">
    <subcellularLocation>
        <location evidence="4">Cytoplasm</location>
    </subcellularLocation>
    <subcellularLocation>
        <location evidence="4">Nucleus</location>
    </subcellularLocation>
</comment>
<reference evidence="6 7" key="1">
    <citation type="journal article" date="2021" name="BMC Biol.">
        <title>Horizontally acquired antibacterial genes associated with adaptive radiation of ladybird beetles.</title>
        <authorList>
            <person name="Li H.S."/>
            <person name="Tang X.F."/>
            <person name="Huang Y.H."/>
            <person name="Xu Z.Y."/>
            <person name="Chen M.L."/>
            <person name="Du X.Y."/>
            <person name="Qiu B.Y."/>
            <person name="Chen P.T."/>
            <person name="Zhang W."/>
            <person name="Slipinski A."/>
            <person name="Escalona H.E."/>
            <person name="Waterhouse R.M."/>
            <person name="Zwick A."/>
            <person name="Pang H."/>
        </authorList>
    </citation>
    <scope>NUCLEOTIDE SEQUENCE [LARGE SCALE GENOMIC DNA]</scope>
    <source>
        <strain evidence="6">SYSU2018</strain>
    </source>
</reference>
<feature type="binding site" evidence="4">
    <location>
        <begin position="74"/>
        <end position="75"/>
    </location>
    <ligand>
        <name>phosphate</name>
        <dbReference type="ChEBI" id="CHEBI:43474"/>
    </ligand>
</feature>
<comment type="catalytic activity">
    <reaction evidence="4">
        <text>a purine D-ribonucleoside + phosphate = a purine nucleobase + alpha-D-ribose 1-phosphate</text>
        <dbReference type="Rhea" id="RHEA:19805"/>
        <dbReference type="ChEBI" id="CHEBI:26386"/>
        <dbReference type="ChEBI" id="CHEBI:43474"/>
        <dbReference type="ChEBI" id="CHEBI:57720"/>
        <dbReference type="ChEBI" id="CHEBI:142355"/>
        <dbReference type="EC" id="2.4.2.1"/>
    </reaction>
</comment>
<feature type="site" description="Important for substrate specificity" evidence="4">
    <location>
        <position position="192"/>
    </location>
</feature>
<organism evidence="6 7">
    <name type="scientific">Cryptolaemus montrouzieri</name>
    <dbReference type="NCBI Taxonomy" id="559131"/>
    <lineage>
        <taxon>Eukaryota</taxon>
        <taxon>Metazoa</taxon>
        <taxon>Ecdysozoa</taxon>
        <taxon>Arthropoda</taxon>
        <taxon>Hexapoda</taxon>
        <taxon>Insecta</taxon>
        <taxon>Pterygota</taxon>
        <taxon>Neoptera</taxon>
        <taxon>Endopterygota</taxon>
        <taxon>Coleoptera</taxon>
        <taxon>Polyphaga</taxon>
        <taxon>Cucujiformia</taxon>
        <taxon>Coccinelloidea</taxon>
        <taxon>Coccinellidae</taxon>
        <taxon>Scymninae</taxon>
        <taxon>Scymnini</taxon>
        <taxon>Cryptolaemus</taxon>
    </lineage>
</organism>
<feature type="binding site" evidence="4">
    <location>
        <position position="210"/>
    </location>
    <ligand>
        <name>substrate</name>
    </ligand>
</feature>
<dbReference type="HAMAP" id="MF_01963">
    <property type="entry name" value="MTAP"/>
    <property type="match status" value="1"/>
</dbReference>
<keyword evidence="2 4" id="KW-0808">Transferase</keyword>
<dbReference type="Gene3D" id="3.40.50.1580">
    <property type="entry name" value="Nucleoside phosphorylase domain"/>
    <property type="match status" value="1"/>
</dbReference>
<comment type="subunit">
    <text evidence="4">Homotrimer.</text>
</comment>
<keyword evidence="1 4" id="KW-0328">Glycosyltransferase</keyword>
<comment type="pathway">
    <text evidence="4">Purine metabolism; purine nucleoside salvage.</text>
</comment>
<dbReference type="Proteomes" id="UP001516400">
    <property type="component" value="Unassembled WGS sequence"/>
</dbReference>
<name>A0ABD2P6R7_9CUCU</name>
<dbReference type="PANTHER" id="PTHR42679:SF2">
    <property type="entry name" value="S-METHYL-5'-THIOADENOSINE PHOSPHORYLASE"/>
    <property type="match status" value="1"/>
</dbReference>
<comment type="similarity">
    <text evidence="4">Belongs to the PNP/MTAP phosphorylase family. MTAP subfamily.</text>
</comment>
<comment type="caution">
    <text evidence="6">The sequence shown here is derived from an EMBL/GenBank/DDBJ whole genome shotgun (WGS) entry which is preliminary data.</text>
</comment>
<evidence type="ECO:0000256" key="3">
    <source>
        <dbReference type="ARBA" id="ARBA00022726"/>
    </source>
</evidence>
<evidence type="ECO:0000313" key="7">
    <source>
        <dbReference type="Proteomes" id="UP001516400"/>
    </source>
</evidence>
<feature type="binding site" evidence="4">
    <location>
        <position position="211"/>
    </location>
    <ligand>
        <name>phosphate</name>
        <dbReference type="ChEBI" id="CHEBI:43474"/>
    </ligand>
</feature>
<evidence type="ECO:0000256" key="2">
    <source>
        <dbReference type="ARBA" id="ARBA00022679"/>
    </source>
</evidence>
<feature type="domain" description="Nucleoside phosphorylase" evidence="5">
    <location>
        <begin position="25"/>
        <end position="264"/>
    </location>
</feature>
<feature type="binding site" evidence="4">
    <location>
        <position position="32"/>
    </location>
    <ligand>
        <name>phosphate</name>
        <dbReference type="ChEBI" id="CHEBI:43474"/>
    </ligand>
</feature>
<keyword evidence="3 4" id="KW-0660">Purine salvage</keyword>
<feature type="binding site" evidence="4">
    <location>
        <begin position="234"/>
        <end position="236"/>
    </location>
    <ligand>
        <name>substrate</name>
    </ligand>
</feature>
<feature type="site" description="Important for substrate specificity" evidence="4">
    <location>
        <position position="247"/>
    </location>
</feature>
<keyword evidence="7" id="KW-1185">Reference proteome</keyword>
<dbReference type="EMBL" id="JABFTP020000185">
    <property type="protein sequence ID" value="KAL3286491.1"/>
    <property type="molecule type" value="Genomic_DNA"/>
</dbReference>
<evidence type="ECO:0000259" key="5">
    <source>
        <dbReference type="Pfam" id="PF01048"/>
    </source>
</evidence>
<proteinExistence type="inferred from homology"/>
<evidence type="ECO:0000256" key="4">
    <source>
        <dbReference type="HAMAP-Rule" id="MF_03155"/>
    </source>
</evidence>
<comment type="function">
    <text evidence="4">Purine nucleoside phosphorylase involved in purine salvage.</text>
</comment>
<dbReference type="InterPro" id="IPR035994">
    <property type="entry name" value="Nucleoside_phosphorylase_sf"/>
</dbReference>
<dbReference type="EC" id="2.4.2.1" evidence="4"/>
<protein>
    <recommendedName>
        <fullName evidence="4">Purine nucleoside phosphorylase</fullName>
        <shortName evidence="4">PNP</shortName>
        <ecNumber evidence="4">2.4.2.1</ecNumber>
    </recommendedName>
</protein>
<dbReference type="GO" id="GO:0005634">
    <property type="term" value="C:nucleus"/>
    <property type="evidence" value="ECO:0007669"/>
    <property type="project" value="UniProtKB-SubCell"/>
</dbReference>
<keyword evidence="4" id="KW-0539">Nucleus</keyword>
<dbReference type="InterPro" id="IPR018099">
    <property type="entry name" value="Purine_phosphorylase-2_CS"/>
</dbReference>
<dbReference type="AlphaFoldDB" id="A0ABD2P6R7"/>
<dbReference type="Pfam" id="PF01048">
    <property type="entry name" value="PNP_UDP_1"/>
    <property type="match status" value="1"/>
</dbReference>
<feature type="binding site" evidence="4">
    <location>
        <begin position="107"/>
        <end position="108"/>
    </location>
    <ligand>
        <name>phosphate</name>
        <dbReference type="ChEBI" id="CHEBI:43474"/>
    </ligand>
</feature>
<dbReference type="InterPro" id="IPR010044">
    <property type="entry name" value="MTAP"/>
</dbReference>
<dbReference type="InterPro" id="IPR000845">
    <property type="entry name" value="Nucleoside_phosphorylase_d"/>
</dbReference>
<accession>A0ABD2P6R7</accession>
<sequence>MIFRNLSLDSASVIKKIEDMSLHIKVGIIGGTGMDNPDIMKNREEKEVDTPFGKPSDKLITGEISGVPCVLLARHGRKHDILPSEVNYRANIWALKQEGCTQIIVSTATGSLREDYKPGDLVILDNFIDRTHGRKQTFYDGSFAELEGLCHIPVEPPYCSKLREVIIKTAEKHDIFCHPKGTIMAVDGPRFSSKAESLMFRQWGADIISMTTCPEVVLAKEAGISYAGIALVTDYDCWRPNTEHVSHGLVLKMFKSNIGKVIKLMCASIETMLKEDWTTTIKLNRELVEQSVWK</sequence>
<evidence type="ECO:0000256" key="1">
    <source>
        <dbReference type="ARBA" id="ARBA00022676"/>
    </source>
</evidence>
<dbReference type="FunFam" id="3.40.50.1580:FF:000012">
    <property type="entry name" value="Probable 6-oxopurine nucleoside phosphorylase"/>
    <property type="match status" value="1"/>
</dbReference>